<dbReference type="SFLD" id="SFLDS00029">
    <property type="entry name" value="Radical_SAM"/>
    <property type="match status" value="1"/>
</dbReference>
<dbReference type="AlphaFoldDB" id="A0A4V2Y038"/>
<keyword evidence="7" id="KW-1185">Reference proteome</keyword>
<evidence type="ECO:0000313" key="6">
    <source>
        <dbReference type="EMBL" id="TDC63295.1"/>
    </source>
</evidence>
<feature type="domain" description="Radical SAM core" evidence="5">
    <location>
        <begin position="4"/>
        <end position="217"/>
    </location>
</feature>
<dbReference type="InterPro" id="IPR013785">
    <property type="entry name" value="Aldolase_TIM"/>
</dbReference>
<dbReference type="GO" id="GO:0046872">
    <property type="term" value="F:metal ion binding"/>
    <property type="evidence" value="ECO:0007669"/>
    <property type="project" value="UniProtKB-KW"/>
</dbReference>
<dbReference type="PANTHER" id="PTHR11228:SF7">
    <property type="entry name" value="PQQA PEPTIDE CYCLASE"/>
    <property type="match status" value="1"/>
</dbReference>
<comment type="caution">
    <text evidence="6">The sequence shown here is derived from an EMBL/GenBank/DDBJ whole genome shotgun (WGS) entry which is preliminary data.</text>
</comment>
<keyword evidence="1" id="KW-0949">S-adenosyl-L-methionine</keyword>
<dbReference type="SUPFAM" id="SSF102114">
    <property type="entry name" value="Radical SAM enzymes"/>
    <property type="match status" value="1"/>
</dbReference>
<dbReference type="SMART" id="SM00729">
    <property type="entry name" value="Elp3"/>
    <property type="match status" value="1"/>
</dbReference>
<dbReference type="InterPro" id="IPR058240">
    <property type="entry name" value="rSAM_sf"/>
</dbReference>
<gene>
    <name evidence="6" type="ORF">E1283_32625</name>
</gene>
<dbReference type="InterPro" id="IPR050377">
    <property type="entry name" value="Radical_SAM_PqqE_MftC-like"/>
</dbReference>
<name>A0A4V2Y038_9ACTN</name>
<dbReference type="InterPro" id="IPR007197">
    <property type="entry name" value="rSAM"/>
</dbReference>
<dbReference type="OrthoDB" id="9782387at2"/>
<dbReference type="InterPro" id="IPR006638">
    <property type="entry name" value="Elp3/MiaA/NifB-like_rSAM"/>
</dbReference>
<dbReference type="Proteomes" id="UP000295345">
    <property type="component" value="Unassembled WGS sequence"/>
</dbReference>
<dbReference type="RefSeq" id="WP_132821779.1">
    <property type="nucleotide sequence ID" value="NZ_SMKI01000570.1"/>
</dbReference>
<evidence type="ECO:0000256" key="4">
    <source>
        <dbReference type="ARBA" id="ARBA00023014"/>
    </source>
</evidence>
<accession>A0A4V2Y038</accession>
<evidence type="ECO:0000313" key="7">
    <source>
        <dbReference type="Proteomes" id="UP000295345"/>
    </source>
</evidence>
<feature type="non-terminal residue" evidence="6">
    <location>
        <position position="572"/>
    </location>
</feature>
<evidence type="ECO:0000256" key="3">
    <source>
        <dbReference type="ARBA" id="ARBA00023004"/>
    </source>
</evidence>
<reference evidence="6 7" key="1">
    <citation type="submission" date="2019-03" db="EMBL/GenBank/DDBJ databases">
        <title>Draft genome sequences of novel Actinobacteria.</title>
        <authorList>
            <person name="Sahin N."/>
            <person name="Ay H."/>
            <person name="Saygin H."/>
        </authorList>
    </citation>
    <scope>NUCLEOTIDE SEQUENCE [LARGE SCALE GENOMIC DNA]</scope>
    <source>
        <strain evidence="6 7">DSM 41900</strain>
    </source>
</reference>
<keyword evidence="3" id="KW-0408">Iron</keyword>
<dbReference type="PROSITE" id="PS51918">
    <property type="entry name" value="RADICAL_SAM"/>
    <property type="match status" value="1"/>
</dbReference>
<evidence type="ECO:0000259" key="5">
    <source>
        <dbReference type="PROSITE" id="PS51918"/>
    </source>
</evidence>
<dbReference type="GO" id="GO:0003824">
    <property type="term" value="F:catalytic activity"/>
    <property type="evidence" value="ECO:0007669"/>
    <property type="project" value="InterPro"/>
</dbReference>
<evidence type="ECO:0000256" key="1">
    <source>
        <dbReference type="ARBA" id="ARBA00022691"/>
    </source>
</evidence>
<dbReference type="CDD" id="cd01335">
    <property type="entry name" value="Radical_SAM"/>
    <property type="match status" value="1"/>
</dbReference>
<dbReference type="Gene3D" id="3.20.20.70">
    <property type="entry name" value="Aldolase class I"/>
    <property type="match status" value="1"/>
</dbReference>
<dbReference type="PANTHER" id="PTHR11228">
    <property type="entry name" value="RADICAL SAM DOMAIN PROTEIN"/>
    <property type="match status" value="1"/>
</dbReference>
<keyword evidence="4" id="KW-0411">Iron-sulfur</keyword>
<keyword evidence="2" id="KW-0479">Metal-binding</keyword>
<organism evidence="6 7">
    <name type="scientific">Streptomyces hainanensis</name>
    <dbReference type="NCBI Taxonomy" id="402648"/>
    <lineage>
        <taxon>Bacteria</taxon>
        <taxon>Bacillati</taxon>
        <taxon>Actinomycetota</taxon>
        <taxon>Actinomycetes</taxon>
        <taxon>Kitasatosporales</taxon>
        <taxon>Streptomycetaceae</taxon>
        <taxon>Streptomyces</taxon>
    </lineage>
</organism>
<dbReference type="SFLD" id="SFLDG01067">
    <property type="entry name" value="SPASM/twitch_domain_containing"/>
    <property type="match status" value="1"/>
</dbReference>
<sequence>MATATTTRFRHARLYVTFRCNARCGYCNVWQDPVFDGHRELTADGLRRCLDELAELGVTYLDITGGEPSLHRELTAAVRHAHQLGMTVDLTTNAIRFPPEAREIVPLLGTMNVSLDTLDAERYHGIRGTDTLDRTLELVRELGAAGAGNLKLICVVSGQNADELPRIVDYAQRARVPVYLSPMFSYFAAQRELRPPGSVRALKLAAVNGRATPTPGSNQATSTSLPMSELADRVAALRYEPYTVVSLAFLHHLRTLDPASDTACAANERILTVGPDGRVLLPCYHEWDASLPWDRPYRALVDDPELVRVREEEVGRRPGCRSCAVFPYLGLAMSYRLTTPFLVQAFSEELQRLKRDAGPPSADRRRNLLDRGDAVLAAIERHAAPLRPGRHPDELYHFEATGDGLVRTDLSAEPVTVEELLADHAHEDCWRTQRTPHRLVRLLYSDIQPAPLPAELAAELPEVQVDCWEILLGMLPGATAGPGAGLADWCDRAGRALRGHPAAASVALLATFGTLPAAAIAAWGGGVAGHPEEALAVKLLRTLATPARRAELAPLFSAELAAALTGPRPDVP</sequence>
<protein>
    <submittedName>
        <fullName evidence="6">Radical SAM protein</fullName>
    </submittedName>
</protein>
<dbReference type="GO" id="GO:0051536">
    <property type="term" value="F:iron-sulfur cluster binding"/>
    <property type="evidence" value="ECO:0007669"/>
    <property type="project" value="UniProtKB-KW"/>
</dbReference>
<dbReference type="Pfam" id="PF04055">
    <property type="entry name" value="Radical_SAM"/>
    <property type="match status" value="1"/>
</dbReference>
<dbReference type="EMBL" id="SMKI01000570">
    <property type="protein sequence ID" value="TDC63295.1"/>
    <property type="molecule type" value="Genomic_DNA"/>
</dbReference>
<proteinExistence type="predicted"/>
<evidence type="ECO:0000256" key="2">
    <source>
        <dbReference type="ARBA" id="ARBA00022723"/>
    </source>
</evidence>